<keyword evidence="3" id="KW-1185">Reference proteome</keyword>
<evidence type="ECO:0008006" key="4">
    <source>
        <dbReference type="Google" id="ProtNLM"/>
    </source>
</evidence>
<organism evidence="2 3">
    <name type="scientific">Rhizoctonia solani</name>
    <dbReference type="NCBI Taxonomy" id="456999"/>
    <lineage>
        <taxon>Eukaryota</taxon>
        <taxon>Fungi</taxon>
        <taxon>Dikarya</taxon>
        <taxon>Basidiomycota</taxon>
        <taxon>Agaricomycotina</taxon>
        <taxon>Agaricomycetes</taxon>
        <taxon>Cantharellales</taxon>
        <taxon>Ceratobasidiaceae</taxon>
        <taxon>Rhizoctonia</taxon>
    </lineage>
</organism>
<proteinExistence type="predicted"/>
<feature type="region of interest" description="Disordered" evidence="1">
    <location>
        <begin position="1"/>
        <end position="30"/>
    </location>
</feature>
<feature type="compositionally biased region" description="Acidic residues" evidence="1">
    <location>
        <begin position="7"/>
        <end position="17"/>
    </location>
</feature>
<accession>A0A0K6GBL6</accession>
<protein>
    <recommendedName>
        <fullName evidence="4">Arrestin-like N-terminal domain-containing protein</fullName>
    </recommendedName>
</protein>
<gene>
    <name evidence="2" type="ORF">RSOLAG22IIIB_01887</name>
</gene>
<reference evidence="2 3" key="1">
    <citation type="submission" date="2015-07" db="EMBL/GenBank/DDBJ databases">
        <authorList>
            <person name="Noorani M."/>
        </authorList>
    </citation>
    <scope>NUCLEOTIDE SEQUENCE [LARGE SCALE GENOMIC DNA]</scope>
    <source>
        <strain evidence="2">BBA 69670</strain>
    </source>
</reference>
<evidence type="ECO:0000313" key="3">
    <source>
        <dbReference type="Proteomes" id="UP000044841"/>
    </source>
</evidence>
<dbReference type="Proteomes" id="UP000044841">
    <property type="component" value="Unassembled WGS sequence"/>
</dbReference>
<sequence length="457" mass="51088">MSVLDTSVDDFAGEELPEYTPTSPREPHEHVNSLFNKNSRPWVTLRLLSDAPAGNKFPVYYDGGAVQGSVQIRLESPQTIRSVIVEASKTGVHICFYLIITFIKVEGVLHLPSAYDIPPLWHERKKLWDASGGFEPQSIRSSGEWSWDFHFPIPTHFDNTINGGLPQTRLPGNFSLRPYTGFMQYRVLLFVKRGKYLSDLVELQTLFSYIARERAPPPSPLRELAYYQGSTAPGPEVDPDGWKACDIINTKGIIFGDRVVNLVYRPFLANPTIYPRGGTIFYRIEVSGGDPQALDLLSSPSAITVLLTRQVECKRFRGPTPRGRDDCDVDVHAIAQGVPWTITSPQEGDDTRFLEGEIHIPPGTCSSVAITPIQLNYSVTFVVTAAGFTPHDRNTVISRNPIRVVSHPALGIKPISRLPPGYEQNVTHHQTRADWALEIVRSMLRPRDTLNSQSMFV</sequence>
<name>A0A0K6GBL6_9AGAM</name>
<dbReference type="AlphaFoldDB" id="A0A0K6GBL6"/>
<evidence type="ECO:0000313" key="2">
    <source>
        <dbReference type="EMBL" id="CUA75886.1"/>
    </source>
</evidence>
<dbReference type="EMBL" id="CYGV01001622">
    <property type="protein sequence ID" value="CUA75886.1"/>
    <property type="molecule type" value="Genomic_DNA"/>
</dbReference>
<evidence type="ECO:0000256" key="1">
    <source>
        <dbReference type="SAM" id="MobiDB-lite"/>
    </source>
</evidence>